<accession>A0A315W0G5</accession>
<dbReference type="SUPFAM" id="SSF51569">
    <property type="entry name" value="Aldolase"/>
    <property type="match status" value="1"/>
</dbReference>
<comment type="caution">
    <text evidence="13">The sequence shown here is derived from an EMBL/GenBank/DDBJ whole genome shotgun (WGS) entry which is preliminary data.</text>
</comment>
<evidence type="ECO:0000256" key="5">
    <source>
        <dbReference type="ARBA" id="ARBA00018425"/>
    </source>
</evidence>
<dbReference type="EC" id="4.1.3.16" evidence="4"/>
<dbReference type="GO" id="GO:0005739">
    <property type="term" value="C:mitochondrion"/>
    <property type="evidence" value="ECO:0007669"/>
    <property type="project" value="TreeGrafter"/>
</dbReference>
<evidence type="ECO:0000313" key="13">
    <source>
        <dbReference type="EMBL" id="PWA29386.1"/>
    </source>
</evidence>
<comment type="catalytic activity">
    <reaction evidence="10">
        <text>(4R)-4-hydroxy-2-oxoglutarate = glyoxylate + pyruvate</text>
        <dbReference type="Rhea" id="RHEA:30687"/>
        <dbReference type="ChEBI" id="CHEBI:15361"/>
        <dbReference type="ChEBI" id="CHEBI:36655"/>
        <dbReference type="ChEBI" id="CHEBI:62213"/>
        <dbReference type="EC" id="4.1.3.16"/>
    </reaction>
</comment>
<dbReference type="STRING" id="33528.ENSGAFP00000007220"/>
<dbReference type="EMBL" id="NHOQ01000621">
    <property type="protein sequence ID" value="PWA29386.1"/>
    <property type="molecule type" value="Genomic_DNA"/>
</dbReference>
<organism evidence="13 14">
    <name type="scientific">Gambusia affinis</name>
    <name type="common">Western mosquitofish</name>
    <name type="synonym">Heterandria affinis</name>
    <dbReference type="NCBI Taxonomy" id="33528"/>
    <lineage>
        <taxon>Eukaryota</taxon>
        <taxon>Metazoa</taxon>
        <taxon>Chordata</taxon>
        <taxon>Craniata</taxon>
        <taxon>Vertebrata</taxon>
        <taxon>Euteleostomi</taxon>
        <taxon>Actinopterygii</taxon>
        <taxon>Neopterygii</taxon>
        <taxon>Teleostei</taxon>
        <taxon>Neoteleostei</taxon>
        <taxon>Acanthomorphata</taxon>
        <taxon>Ovalentaria</taxon>
        <taxon>Atherinomorphae</taxon>
        <taxon>Cyprinodontiformes</taxon>
        <taxon>Poeciliidae</taxon>
        <taxon>Poeciliinae</taxon>
        <taxon>Gambusia</taxon>
    </lineage>
</organism>
<keyword evidence="6" id="KW-0456">Lyase</keyword>
<evidence type="ECO:0000256" key="10">
    <source>
        <dbReference type="ARBA" id="ARBA00033610"/>
    </source>
</evidence>
<evidence type="ECO:0000256" key="9">
    <source>
        <dbReference type="ARBA" id="ARBA00032879"/>
    </source>
</evidence>
<gene>
    <name evidence="13" type="ORF">CCH79_00013953</name>
</gene>
<protein>
    <recommendedName>
        <fullName evidence="5">4-hydroxy-2-oxoglutarate aldolase, mitochondrial</fullName>
        <ecNumber evidence="4">4.1.3.16</ecNumber>
    </recommendedName>
    <alternativeName>
        <fullName evidence="9">Dihydrodipicolinate synthase-like</fullName>
    </alternativeName>
    <alternativeName>
        <fullName evidence="8">Probable 2-keto-4-hydroxyglutarate aldolase</fullName>
    </alternativeName>
</protein>
<sequence>MKRIPSVAFSTPSSTDSSAPVSSGRKPSRQRAGVGSSQQRPSRSHRQRDRECGAPRDCGDLRQHRAASSSAAMMRCDELAQSGDPESRGAAWFRSMWEKEGQSGIRFNGADSGDAKQRRRCAISAITFKNKSVGTITETIPGGSSLSERLSMLCVRVWTRCGVRYRPWRRNASHVAAARLDLSGIYPPIATPFTAKEDVDYQKLEENLQKYDKIPFKGLVVQGSNGEYPYLTEEEQVEVVKAVRRSLPLGKLLLAGSGCESTRATVQLTAKMAAAGADAVLVVNPCFYKGKMDSRALIHHFTKVADSSPVPVVLYSVPANTGLDLPVDAVVALSQHPNILGLKDSGGDITRIGLIVHRTNAQDFQVLAGSAGFLMAAYCVALAASCVCEGAVGGVCALANVLGQELCELERLCRSGRWEEAKVLQQRLIEPNAAVSTICCAA</sequence>
<proteinExistence type="inferred from homology"/>
<keyword evidence="7" id="KW-0704">Schiff base</keyword>
<evidence type="ECO:0000256" key="6">
    <source>
        <dbReference type="ARBA" id="ARBA00023239"/>
    </source>
</evidence>
<dbReference type="InterPro" id="IPR020625">
    <property type="entry name" value="Schiff_base-form_aldolases_AS"/>
</dbReference>
<dbReference type="GO" id="GO:0009436">
    <property type="term" value="P:glyoxylate catabolic process"/>
    <property type="evidence" value="ECO:0007669"/>
    <property type="project" value="TreeGrafter"/>
</dbReference>
<comment type="catalytic activity">
    <reaction evidence="11">
        <text>(4S)-4-hydroxy-2-oxoglutarate = glyoxylate + pyruvate</text>
        <dbReference type="Rhea" id="RHEA:35639"/>
        <dbReference type="ChEBI" id="CHEBI:15361"/>
        <dbReference type="ChEBI" id="CHEBI:36655"/>
        <dbReference type="ChEBI" id="CHEBI:71685"/>
        <dbReference type="EC" id="4.1.3.16"/>
    </reaction>
</comment>
<dbReference type="PROSITE" id="PS00666">
    <property type="entry name" value="DHDPS_2"/>
    <property type="match status" value="1"/>
</dbReference>
<evidence type="ECO:0000256" key="2">
    <source>
        <dbReference type="ARBA" id="ARBA00007592"/>
    </source>
</evidence>
<evidence type="ECO:0000256" key="12">
    <source>
        <dbReference type="SAM" id="MobiDB-lite"/>
    </source>
</evidence>
<name>A0A315W0G5_GAMAF</name>
<evidence type="ECO:0000256" key="3">
    <source>
        <dbReference type="ARBA" id="ARBA00011881"/>
    </source>
</evidence>
<dbReference type="InterPro" id="IPR013785">
    <property type="entry name" value="Aldolase_TIM"/>
</dbReference>
<dbReference type="GO" id="GO:0008840">
    <property type="term" value="F:4-hydroxy-tetrahydrodipicolinate synthase activity"/>
    <property type="evidence" value="ECO:0007669"/>
    <property type="project" value="TreeGrafter"/>
</dbReference>
<dbReference type="PRINTS" id="PR00146">
    <property type="entry name" value="DHPICSNTHASE"/>
</dbReference>
<evidence type="ECO:0000256" key="1">
    <source>
        <dbReference type="ARBA" id="ARBA00002577"/>
    </source>
</evidence>
<dbReference type="InterPro" id="IPR002220">
    <property type="entry name" value="DapA-like"/>
</dbReference>
<dbReference type="CDD" id="cd00408">
    <property type="entry name" value="DHDPS-like"/>
    <property type="match status" value="1"/>
</dbReference>
<dbReference type="SMART" id="SM01130">
    <property type="entry name" value="DHDPS"/>
    <property type="match status" value="1"/>
</dbReference>
<evidence type="ECO:0000256" key="11">
    <source>
        <dbReference type="ARBA" id="ARBA00033613"/>
    </source>
</evidence>
<evidence type="ECO:0000256" key="7">
    <source>
        <dbReference type="ARBA" id="ARBA00023270"/>
    </source>
</evidence>
<evidence type="ECO:0000256" key="4">
    <source>
        <dbReference type="ARBA" id="ARBA00012215"/>
    </source>
</evidence>
<dbReference type="Gene3D" id="3.20.20.70">
    <property type="entry name" value="Aldolase class I"/>
    <property type="match status" value="1"/>
</dbReference>
<dbReference type="PANTHER" id="PTHR12128:SF66">
    <property type="entry name" value="4-HYDROXY-2-OXOGLUTARATE ALDOLASE, MITOCHONDRIAL"/>
    <property type="match status" value="1"/>
</dbReference>
<comment type="similarity">
    <text evidence="2">Belongs to the DapA family.</text>
</comment>
<comment type="subunit">
    <text evidence="3">Homotetramer.</text>
</comment>
<dbReference type="GO" id="GO:0008700">
    <property type="term" value="F:(R,S)-4-hydroxy-2-oxoglutarate aldolase activity"/>
    <property type="evidence" value="ECO:0007669"/>
    <property type="project" value="UniProtKB-EC"/>
</dbReference>
<reference evidence="13 14" key="1">
    <citation type="journal article" date="2018" name="G3 (Bethesda)">
        <title>A High-Quality Reference Genome for the Invasive Mosquitofish Gambusia affinis Using a Chicago Library.</title>
        <authorList>
            <person name="Hoffberg S.L."/>
            <person name="Troendle N.J."/>
            <person name="Glenn T.C."/>
            <person name="Mahmud O."/>
            <person name="Louha S."/>
            <person name="Chalopin D."/>
            <person name="Bennetzen J.L."/>
            <person name="Mauricio R."/>
        </authorList>
    </citation>
    <scope>NUCLEOTIDE SEQUENCE [LARGE SCALE GENOMIC DNA]</scope>
    <source>
        <strain evidence="13">NE01/NJP1002.9</strain>
        <tissue evidence="13">Muscle</tissue>
    </source>
</reference>
<dbReference type="Pfam" id="PF00701">
    <property type="entry name" value="DHDPS"/>
    <property type="match status" value="1"/>
</dbReference>
<comment type="function">
    <text evidence="1">Catalyzes the final step in the metabolic pathway of hydroxyproline.</text>
</comment>
<evidence type="ECO:0000313" key="14">
    <source>
        <dbReference type="Proteomes" id="UP000250572"/>
    </source>
</evidence>
<feature type="compositionally biased region" description="Low complexity" evidence="12">
    <location>
        <begin position="1"/>
        <end position="23"/>
    </location>
</feature>
<feature type="region of interest" description="Disordered" evidence="12">
    <location>
        <begin position="1"/>
        <end position="70"/>
    </location>
</feature>
<evidence type="ECO:0000256" key="8">
    <source>
        <dbReference type="ARBA" id="ARBA00030874"/>
    </source>
</evidence>
<dbReference type="AlphaFoldDB" id="A0A315W0G5"/>
<feature type="compositionally biased region" description="Basic and acidic residues" evidence="12">
    <location>
        <begin position="48"/>
        <end position="63"/>
    </location>
</feature>
<dbReference type="PANTHER" id="PTHR12128">
    <property type="entry name" value="DIHYDRODIPICOLINATE SYNTHASE"/>
    <property type="match status" value="1"/>
</dbReference>
<keyword evidence="14" id="KW-1185">Reference proteome</keyword>
<dbReference type="Proteomes" id="UP000250572">
    <property type="component" value="Unassembled WGS sequence"/>
</dbReference>